<keyword evidence="14" id="KW-1185">Reference proteome</keyword>
<evidence type="ECO:0000259" key="12">
    <source>
        <dbReference type="PROSITE" id="PS50262"/>
    </source>
</evidence>
<protein>
    <recommendedName>
        <fullName evidence="12">G-protein coupled receptors family 1 profile domain-containing protein</fullName>
    </recommendedName>
</protein>
<proteinExistence type="predicted"/>
<keyword evidence="4" id="KW-1133">Transmembrane helix</keyword>
<dbReference type="EMBL" id="JAIWYP010000002">
    <property type="protein sequence ID" value="KAH3872922.1"/>
    <property type="molecule type" value="Genomic_DNA"/>
</dbReference>
<dbReference type="Proteomes" id="UP000828390">
    <property type="component" value="Unassembled WGS sequence"/>
</dbReference>
<feature type="region of interest" description="Disordered" evidence="11">
    <location>
        <begin position="95"/>
        <end position="117"/>
    </location>
</feature>
<evidence type="ECO:0000313" key="14">
    <source>
        <dbReference type="Proteomes" id="UP000828390"/>
    </source>
</evidence>
<dbReference type="Gene3D" id="1.20.1070.10">
    <property type="entry name" value="Rhodopsin 7-helix transmembrane proteins"/>
    <property type="match status" value="1"/>
</dbReference>
<feature type="compositionally biased region" description="Polar residues" evidence="11">
    <location>
        <begin position="106"/>
        <end position="117"/>
    </location>
</feature>
<name>A0A9D4MCE6_DREPO</name>
<organism evidence="13 14">
    <name type="scientific">Dreissena polymorpha</name>
    <name type="common">Zebra mussel</name>
    <name type="synonym">Mytilus polymorpha</name>
    <dbReference type="NCBI Taxonomy" id="45954"/>
    <lineage>
        <taxon>Eukaryota</taxon>
        <taxon>Metazoa</taxon>
        <taxon>Spiralia</taxon>
        <taxon>Lophotrochozoa</taxon>
        <taxon>Mollusca</taxon>
        <taxon>Bivalvia</taxon>
        <taxon>Autobranchia</taxon>
        <taxon>Heteroconchia</taxon>
        <taxon>Euheterodonta</taxon>
        <taxon>Imparidentia</taxon>
        <taxon>Neoheterodontei</taxon>
        <taxon>Myida</taxon>
        <taxon>Dreissenoidea</taxon>
        <taxon>Dreissenidae</taxon>
        <taxon>Dreissena</taxon>
    </lineage>
</organism>
<keyword evidence="7" id="KW-1015">Disulfide bond</keyword>
<dbReference type="GO" id="GO:0004930">
    <property type="term" value="F:G protein-coupled receptor activity"/>
    <property type="evidence" value="ECO:0007669"/>
    <property type="project" value="UniProtKB-KW"/>
</dbReference>
<evidence type="ECO:0000256" key="7">
    <source>
        <dbReference type="ARBA" id="ARBA00023157"/>
    </source>
</evidence>
<evidence type="ECO:0000256" key="10">
    <source>
        <dbReference type="ARBA" id="ARBA00023224"/>
    </source>
</evidence>
<evidence type="ECO:0000256" key="4">
    <source>
        <dbReference type="ARBA" id="ARBA00022989"/>
    </source>
</evidence>
<feature type="domain" description="G-protein coupled receptors family 1 profile" evidence="12">
    <location>
        <begin position="1"/>
        <end position="56"/>
    </location>
</feature>
<evidence type="ECO:0000256" key="1">
    <source>
        <dbReference type="ARBA" id="ARBA00004651"/>
    </source>
</evidence>
<keyword evidence="5" id="KW-0297">G-protein coupled receptor</keyword>
<evidence type="ECO:0000256" key="6">
    <source>
        <dbReference type="ARBA" id="ARBA00023136"/>
    </source>
</evidence>
<dbReference type="SUPFAM" id="SSF81321">
    <property type="entry name" value="Family A G protein-coupled receptor-like"/>
    <property type="match status" value="1"/>
</dbReference>
<dbReference type="InterPro" id="IPR000276">
    <property type="entry name" value="GPCR_Rhodpsn"/>
</dbReference>
<evidence type="ECO:0000313" key="13">
    <source>
        <dbReference type="EMBL" id="KAH3872922.1"/>
    </source>
</evidence>
<dbReference type="GO" id="GO:0005886">
    <property type="term" value="C:plasma membrane"/>
    <property type="evidence" value="ECO:0007669"/>
    <property type="project" value="UniProtKB-SubCell"/>
</dbReference>
<keyword evidence="2" id="KW-1003">Cell membrane</keyword>
<evidence type="ECO:0000256" key="9">
    <source>
        <dbReference type="ARBA" id="ARBA00023180"/>
    </source>
</evidence>
<keyword evidence="3" id="KW-0812">Transmembrane</keyword>
<comment type="caution">
    <text evidence="13">The sequence shown here is derived from an EMBL/GenBank/DDBJ whole genome shotgun (WGS) entry which is preliminary data.</text>
</comment>
<dbReference type="PANTHER" id="PTHR45695:SF23">
    <property type="entry name" value="GALANIN-LIKE G-PROTEIN COUPLED RECEPTOR NPR-9"/>
    <property type="match status" value="1"/>
</dbReference>
<dbReference type="Pfam" id="PF00001">
    <property type="entry name" value="7tm_1"/>
    <property type="match status" value="1"/>
</dbReference>
<keyword evidence="9" id="KW-0325">Glycoprotein</keyword>
<sequence>MVIIVVVIFALCWLPLQIVFMIQHFGMFNDSITFVAIQMAYNGLAYMNSCVNPILYSFLCENVRQSFRNILCCGYSQYERRTVNMEMKERPTILPKASEHHGHSIPPSTCTGISATS</sequence>
<evidence type="ECO:0000256" key="11">
    <source>
        <dbReference type="SAM" id="MobiDB-lite"/>
    </source>
</evidence>
<reference evidence="13" key="2">
    <citation type="submission" date="2020-11" db="EMBL/GenBank/DDBJ databases">
        <authorList>
            <person name="McCartney M.A."/>
            <person name="Auch B."/>
            <person name="Kono T."/>
            <person name="Mallez S."/>
            <person name="Becker A."/>
            <person name="Gohl D.M."/>
            <person name="Silverstein K.A.T."/>
            <person name="Koren S."/>
            <person name="Bechman K.B."/>
            <person name="Herman A."/>
            <person name="Abrahante J.E."/>
            <person name="Garbe J."/>
        </authorList>
    </citation>
    <scope>NUCLEOTIDE SEQUENCE</scope>
    <source>
        <strain evidence="13">Duluth1</strain>
        <tissue evidence="13">Whole animal</tissue>
    </source>
</reference>
<accession>A0A9D4MCE6</accession>
<dbReference type="PROSITE" id="PS50262">
    <property type="entry name" value="G_PROTEIN_RECEP_F1_2"/>
    <property type="match status" value="1"/>
</dbReference>
<comment type="subcellular location">
    <subcellularLocation>
        <location evidence="1">Cell membrane</location>
        <topology evidence="1">Multi-pass membrane protein</topology>
    </subcellularLocation>
</comment>
<evidence type="ECO:0000256" key="8">
    <source>
        <dbReference type="ARBA" id="ARBA00023170"/>
    </source>
</evidence>
<evidence type="ECO:0000256" key="2">
    <source>
        <dbReference type="ARBA" id="ARBA00022475"/>
    </source>
</evidence>
<evidence type="ECO:0000256" key="3">
    <source>
        <dbReference type="ARBA" id="ARBA00022692"/>
    </source>
</evidence>
<keyword evidence="10" id="KW-0807">Transducer</keyword>
<gene>
    <name evidence="13" type="ORF">DPMN_036145</name>
</gene>
<reference evidence="13" key="1">
    <citation type="journal article" date="2019" name="bioRxiv">
        <title>The Genome of the Zebra Mussel, Dreissena polymorpha: A Resource for Invasive Species Research.</title>
        <authorList>
            <person name="McCartney M.A."/>
            <person name="Auch B."/>
            <person name="Kono T."/>
            <person name="Mallez S."/>
            <person name="Zhang Y."/>
            <person name="Obille A."/>
            <person name="Becker A."/>
            <person name="Abrahante J.E."/>
            <person name="Garbe J."/>
            <person name="Badalamenti J.P."/>
            <person name="Herman A."/>
            <person name="Mangelson H."/>
            <person name="Liachko I."/>
            <person name="Sullivan S."/>
            <person name="Sone E.D."/>
            <person name="Koren S."/>
            <person name="Silverstein K.A.T."/>
            <person name="Beckman K.B."/>
            <person name="Gohl D.M."/>
        </authorList>
    </citation>
    <scope>NUCLEOTIDE SEQUENCE</scope>
    <source>
        <strain evidence="13">Duluth1</strain>
        <tissue evidence="13">Whole animal</tissue>
    </source>
</reference>
<keyword evidence="6" id="KW-0472">Membrane</keyword>
<dbReference type="PANTHER" id="PTHR45695">
    <property type="entry name" value="LEUCOKININ RECEPTOR-RELATED"/>
    <property type="match status" value="1"/>
</dbReference>
<keyword evidence="8" id="KW-0675">Receptor</keyword>
<evidence type="ECO:0000256" key="5">
    <source>
        <dbReference type="ARBA" id="ARBA00023040"/>
    </source>
</evidence>
<dbReference type="AlphaFoldDB" id="A0A9D4MCE6"/>
<dbReference type="InterPro" id="IPR017452">
    <property type="entry name" value="GPCR_Rhodpsn_7TM"/>
</dbReference>